<evidence type="ECO:0000256" key="1">
    <source>
        <dbReference type="ARBA" id="ARBA00009018"/>
    </source>
</evidence>
<dbReference type="STRING" id="679936.Sulac_2588"/>
<dbReference type="GO" id="GO:0005737">
    <property type="term" value="C:cytoplasm"/>
    <property type="evidence" value="ECO:0007669"/>
    <property type="project" value="UniProtKB-SubCell"/>
</dbReference>
<comment type="similarity">
    <text evidence="1 8">Belongs to the CoaE family.</text>
</comment>
<evidence type="ECO:0000256" key="9">
    <source>
        <dbReference type="NCBIfam" id="TIGR00152"/>
    </source>
</evidence>
<dbReference type="PATRIC" id="fig|679936.5.peg.2679"/>
<dbReference type="EC" id="2.7.1.24" evidence="8 9"/>
<feature type="binding site" evidence="8">
    <location>
        <begin position="10"/>
        <end position="15"/>
    </location>
    <ligand>
        <name>ATP</name>
        <dbReference type="ChEBI" id="CHEBI:30616"/>
    </ligand>
</feature>
<evidence type="ECO:0000256" key="8">
    <source>
        <dbReference type="HAMAP-Rule" id="MF_00376"/>
    </source>
</evidence>
<dbReference type="Gene3D" id="3.40.50.300">
    <property type="entry name" value="P-loop containing nucleotide triphosphate hydrolases"/>
    <property type="match status" value="1"/>
</dbReference>
<reference evidence="11" key="1">
    <citation type="submission" date="2011-12" db="EMBL/GenBank/DDBJ databases">
        <title>The complete genome of chromosome of Sulfobacillus acidophilus DSM 10332.</title>
        <authorList>
            <person name="Lucas S."/>
            <person name="Han J."/>
            <person name="Lapidus A."/>
            <person name="Bruce D."/>
            <person name="Goodwin L."/>
            <person name="Pitluck S."/>
            <person name="Peters L."/>
            <person name="Kyrpides N."/>
            <person name="Mavromatis K."/>
            <person name="Ivanova N."/>
            <person name="Mikhailova N."/>
            <person name="Chertkov O."/>
            <person name="Saunders E."/>
            <person name="Detter J.C."/>
            <person name="Tapia R."/>
            <person name="Han C."/>
            <person name="Land M."/>
            <person name="Hauser L."/>
            <person name="Markowitz V."/>
            <person name="Cheng J.-F."/>
            <person name="Hugenholtz P."/>
            <person name="Woyke T."/>
            <person name="Wu D."/>
            <person name="Pukall R."/>
            <person name="Gehrich-Schroeter G."/>
            <person name="Schneider S."/>
            <person name="Klenk H.-P."/>
            <person name="Eisen J.A."/>
        </authorList>
    </citation>
    <scope>NUCLEOTIDE SEQUENCE [LARGE SCALE GENOMIC DNA]</scope>
    <source>
        <strain evidence="11">ATCC 700253 / DSM 10332 / NAL</strain>
    </source>
</reference>
<dbReference type="CDD" id="cd02022">
    <property type="entry name" value="DPCK"/>
    <property type="match status" value="1"/>
</dbReference>
<proteinExistence type="inferred from homology"/>
<dbReference type="SUPFAM" id="SSF52540">
    <property type="entry name" value="P-loop containing nucleoside triphosphate hydrolases"/>
    <property type="match status" value="1"/>
</dbReference>
<keyword evidence="7 8" id="KW-0173">Coenzyme A biosynthesis</keyword>
<organism evidence="10 11">
    <name type="scientific">Sulfobacillus acidophilus (strain ATCC 700253 / DSM 10332 / NAL)</name>
    <dbReference type="NCBI Taxonomy" id="679936"/>
    <lineage>
        <taxon>Bacteria</taxon>
        <taxon>Bacillati</taxon>
        <taxon>Bacillota</taxon>
        <taxon>Clostridia</taxon>
        <taxon>Eubacteriales</taxon>
        <taxon>Clostridiales Family XVII. Incertae Sedis</taxon>
        <taxon>Sulfobacillus</taxon>
    </lineage>
</organism>
<keyword evidence="11" id="KW-1185">Reference proteome</keyword>
<evidence type="ECO:0000256" key="2">
    <source>
        <dbReference type="ARBA" id="ARBA00022490"/>
    </source>
</evidence>
<dbReference type="FunFam" id="3.40.50.300:FF:000991">
    <property type="entry name" value="Dephospho-CoA kinase"/>
    <property type="match status" value="1"/>
</dbReference>
<keyword evidence="2 8" id="KW-0963">Cytoplasm</keyword>
<name>G8TWR1_SULAD</name>
<keyword evidence="6 8" id="KW-0067">ATP-binding</keyword>
<reference evidence="10 11" key="2">
    <citation type="journal article" date="2012" name="Stand. Genomic Sci.">
        <title>Complete genome sequence of the moderately thermophilic mineral-sulfide-oxidizing firmicute Sulfobacillus acidophilus type strain (NAL(T)).</title>
        <authorList>
            <person name="Anderson I."/>
            <person name="Chertkov O."/>
            <person name="Chen A."/>
            <person name="Saunders E."/>
            <person name="Lapidus A."/>
            <person name="Nolan M."/>
            <person name="Lucas S."/>
            <person name="Hammon N."/>
            <person name="Deshpande S."/>
            <person name="Cheng J.F."/>
            <person name="Han C."/>
            <person name="Tapia R."/>
            <person name="Goodwin L.A."/>
            <person name="Pitluck S."/>
            <person name="Liolios K."/>
            <person name="Pagani I."/>
            <person name="Ivanova N."/>
            <person name="Mikhailova N."/>
            <person name="Pati A."/>
            <person name="Palaniappan K."/>
            <person name="Land M."/>
            <person name="Pan C."/>
            <person name="Rohde M."/>
            <person name="Pukall R."/>
            <person name="Goker M."/>
            <person name="Detter J.C."/>
            <person name="Woyke T."/>
            <person name="Bristow J."/>
            <person name="Eisen J.A."/>
            <person name="Markowitz V."/>
            <person name="Hugenholtz P."/>
            <person name="Kyrpides N.C."/>
            <person name="Klenk H.P."/>
            <person name="Mavromatis K."/>
        </authorList>
    </citation>
    <scope>NUCLEOTIDE SEQUENCE [LARGE SCALE GENOMIC DNA]</scope>
    <source>
        <strain evidence="11">ATCC 700253 / DSM 10332 / NAL</strain>
    </source>
</reference>
<keyword evidence="5 8" id="KW-0418">Kinase</keyword>
<comment type="function">
    <text evidence="8">Catalyzes the phosphorylation of the 3'-hydroxyl group of dephosphocoenzyme A to form coenzyme A.</text>
</comment>
<evidence type="ECO:0000256" key="5">
    <source>
        <dbReference type="ARBA" id="ARBA00022777"/>
    </source>
</evidence>
<dbReference type="AlphaFoldDB" id="G8TWR1"/>
<accession>G8TWR1</accession>
<dbReference type="Proteomes" id="UP000005439">
    <property type="component" value="Chromosome"/>
</dbReference>
<dbReference type="InterPro" id="IPR027417">
    <property type="entry name" value="P-loop_NTPase"/>
</dbReference>
<comment type="pathway">
    <text evidence="8">Cofactor biosynthesis; coenzyme A biosynthesis; CoA from (R)-pantothenate: step 5/5.</text>
</comment>
<comment type="catalytic activity">
    <reaction evidence="8">
        <text>3'-dephospho-CoA + ATP = ADP + CoA + H(+)</text>
        <dbReference type="Rhea" id="RHEA:18245"/>
        <dbReference type="ChEBI" id="CHEBI:15378"/>
        <dbReference type="ChEBI" id="CHEBI:30616"/>
        <dbReference type="ChEBI" id="CHEBI:57287"/>
        <dbReference type="ChEBI" id="CHEBI:57328"/>
        <dbReference type="ChEBI" id="CHEBI:456216"/>
        <dbReference type="EC" id="2.7.1.24"/>
    </reaction>
</comment>
<evidence type="ECO:0000256" key="3">
    <source>
        <dbReference type="ARBA" id="ARBA00022679"/>
    </source>
</evidence>
<dbReference type="NCBIfam" id="TIGR00152">
    <property type="entry name" value="dephospho-CoA kinase"/>
    <property type="match status" value="1"/>
</dbReference>
<dbReference type="Pfam" id="PF01121">
    <property type="entry name" value="CoaE"/>
    <property type="match status" value="1"/>
</dbReference>
<keyword evidence="3 8" id="KW-0808">Transferase</keyword>
<evidence type="ECO:0000256" key="7">
    <source>
        <dbReference type="ARBA" id="ARBA00022993"/>
    </source>
</evidence>
<dbReference type="HOGENOM" id="CLU_057180_0_0_9"/>
<dbReference type="GO" id="GO:0015937">
    <property type="term" value="P:coenzyme A biosynthetic process"/>
    <property type="evidence" value="ECO:0007669"/>
    <property type="project" value="UniProtKB-UniRule"/>
</dbReference>
<dbReference type="UniPathway" id="UPA00241">
    <property type="reaction ID" value="UER00356"/>
</dbReference>
<dbReference type="KEGG" id="sap:Sulac_2588"/>
<dbReference type="PANTHER" id="PTHR10695:SF46">
    <property type="entry name" value="BIFUNCTIONAL COENZYME A SYNTHASE-RELATED"/>
    <property type="match status" value="1"/>
</dbReference>
<dbReference type="GO" id="GO:0005524">
    <property type="term" value="F:ATP binding"/>
    <property type="evidence" value="ECO:0007669"/>
    <property type="project" value="UniProtKB-UniRule"/>
</dbReference>
<gene>
    <name evidence="8" type="primary">coaE</name>
    <name evidence="10" type="ordered locus">Sulac_2588</name>
</gene>
<dbReference type="EMBL" id="CP003179">
    <property type="protein sequence ID" value="AEW06050.1"/>
    <property type="molecule type" value="Genomic_DNA"/>
</dbReference>
<dbReference type="InterPro" id="IPR001977">
    <property type="entry name" value="Depp_CoAkinase"/>
</dbReference>
<evidence type="ECO:0000313" key="10">
    <source>
        <dbReference type="EMBL" id="AEW06050.1"/>
    </source>
</evidence>
<dbReference type="GO" id="GO:0004140">
    <property type="term" value="F:dephospho-CoA kinase activity"/>
    <property type="evidence" value="ECO:0007669"/>
    <property type="project" value="UniProtKB-UniRule"/>
</dbReference>
<sequence>MIIGLTGGIGSGKSTVSRILRQLGVPVVDADQVTHDLQRRGQPIWQAIFDHFGWPILTAGGELDRKRLGYRVFSDDQKRQWLNQLIHPVVRQRLRELAAEWQANGTPVVVWDVPLLIEGGLYREVDEVWVVYADPEQQIRRVMERDHVSYEAAQKRLSAQMPLAQKIQWATRVIDNRGSRDLLEKAVTELWQDVRGGR</sequence>
<dbReference type="HAMAP" id="MF_00376">
    <property type="entry name" value="Dephospho_CoA_kinase"/>
    <property type="match status" value="1"/>
</dbReference>
<comment type="subcellular location">
    <subcellularLocation>
        <location evidence="8">Cytoplasm</location>
    </subcellularLocation>
</comment>
<dbReference type="PROSITE" id="PS51219">
    <property type="entry name" value="DPCK"/>
    <property type="match status" value="1"/>
</dbReference>
<protein>
    <recommendedName>
        <fullName evidence="8 9">Dephospho-CoA kinase</fullName>
        <ecNumber evidence="8 9">2.7.1.24</ecNumber>
    </recommendedName>
    <alternativeName>
        <fullName evidence="8">Dephosphocoenzyme A kinase</fullName>
    </alternativeName>
</protein>
<evidence type="ECO:0000313" key="11">
    <source>
        <dbReference type="Proteomes" id="UP000005439"/>
    </source>
</evidence>
<evidence type="ECO:0000256" key="6">
    <source>
        <dbReference type="ARBA" id="ARBA00022840"/>
    </source>
</evidence>
<keyword evidence="4 8" id="KW-0547">Nucleotide-binding</keyword>
<dbReference type="PANTHER" id="PTHR10695">
    <property type="entry name" value="DEPHOSPHO-COA KINASE-RELATED"/>
    <property type="match status" value="1"/>
</dbReference>
<evidence type="ECO:0000256" key="4">
    <source>
        <dbReference type="ARBA" id="ARBA00022741"/>
    </source>
</evidence>